<dbReference type="PANTHER" id="PTHR22801:SF63">
    <property type="entry name" value="C-TYPE LECTIN DOMAIN-CONTAINING PROTEIN"/>
    <property type="match status" value="1"/>
</dbReference>
<dbReference type="SUPFAM" id="SSF56436">
    <property type="entry name" value="C-type lectin-like"/>
    <property type="match status" value="1"/>
</dbReference>
<protein>
    <recommendedName>
        <fullName evidence="9">C-type lectin domain-containing protein</fullName>
    </recommendedName>
</protein>
<dbReference type="Pfam" id="PF00084">
    <property type="entry name" value="Sushi"/>
    <property type="match status" value="1"/>
</dbReference>
<dbReference type="Gene3D" id="2.10.70.10">
    <property type="entry name" value="Complement Module, domain 1"/>
    <property type="match status" value="1"/>
</dbReference>
<dbReference type="PROSITE" id="PS50041">
    <property type="entry name" value="C_TYPE_LECTIN_2"/>
    <property type="match status" value="1"/>
</dbReference>
<evidence type="ECO:0000256" key="2">
    <source>
        <dbReference type="ARBA" id="ARBA00023157"/>
    </source>
</evidence>
<accession>A0A8B6C5L1</accession>
<evidence type="ECO:0000256" key="4">
    <source>
        <dbReference type="SAM" id="SignalP"/>
    </source>
</evidence>
<dbReference type="OrthoDB" id="7357196at2759"/>
<evidence type="ECO:0008006" key="9">
    <source>
        <dbReference type="Google" id="ProtNLM"/>
    </source>
</evidence>
<dbReference type="InterPro" id="IPR050801">
    <property type="entry name" value="Ca-Dep_Lectins_ImmuneDev"/>
</dbReference>
<dbReference type="AlphaFoldDB" id="A0A8B6C5L1"/>
<dbReference type="EMBL" id="UYJE01001140">
    <property type="protein sequence ID" value="VDH99393.1"/>
    <property type="molecule type" value="Genomic_DNA"/>
</dbReference>
<dbReference type="CDD" id="cd00037">
    <property type="entry name" value="CLECT"/>
    <property type="match status" value="1"/>
</dbReference>
<reference evidence="7" key="1">
    <citation type="submission" date="2018-11" db="EMBL/GenBank/DDBJ databases">
        <authorList>
            <person name="Alioto T."/>
            <person name="Alioto T."/>
        </authorList>
    </citation>
    <scope>NUCLEOTIDE SEQUENCE</scope>
</reference>
<dbReference type="PANTHER" id="PTHR22801">
    <property type="entry name" value="LITHOSTATHINE"/>
    <property type="match status" value="1"/>
</dbReference>
<dbReference type="InterPro" id="IPR016187">
    <property type="entry name" value="CTDL_fold"/>
</dbReference>
<evidence type="ECO:0000256" key="3">
    <source>
        <dbReference type="PROSITE-ProRule" id="PRU00302"/>
    </source>
</evidence>
<dbReference type="SUPFAM" id="SSF57535">
    <property type="entry name" value="Complement control module/SCR domain"/>
    <property type="match status" value="1"/>
</dbReference>
<dbReference type="CDD" id="cd00033">
    <property type="entry name" value="CCP"/>
    <property type="match status" value="1"/>
</dbReference>
<evidence type="ECO:0000259" key="5">
    <source>
        <dbReference type="PROSITE" id="PS50041"/>
    </source>
</evidence>
<dbReference type="SMART" id="SM00034">
    <property type="entry name" value="CLECT"/>
    <property type="match status" value="1"/>
</dbReference>
<sequence>MLVILTITVLLGLLFVPAVEMKSKRCHKRPTVVECPDQLNRTCGNDWRMIVTIKDKYVGDTGNLNCLAGFSLIGNPIITCLESGVWSPINATCVPDDLEAYVRDFRGSTYTFVKTYKNFNNAKFLCSSMCGTLVEINNKEENQFIVSAIEELFGFLRTYIGLQRSRDSINYEWQSGNTTASNEFDDWYVNNPDIAPGRSSCVLINLQRKWDDVDNNYCFFQAKPFVCESR</sequence>
<feature type="chain" id="PRO_5032663448" description="C-type lectin domain-containing protein" evidence="4">
    <location>
        <begin position="22"/>
        <end position="230"/>
    </location>
</feature>
<feature type="disulfide bond" evidence="3">
    <location>
        <begin position="66"/>
        <end position="93"/>
    </location>
</feature>
<comment type="caution">
    <text evidence="3">Lacks conserved residue(s) required for the propagation of feature annotation.</text>
</comment>
<feature type="signal peptide" evidence="4">
    <location>
        <begin position="1"/>
        <end position="21"/>
    </location>
</feature>
<keyword evidence="8" id="KW-1185">Reference proteome</keyword>
<keyword evidence="3" id="KW-0768">Sushi</keyword>
<keyword evidence="1 4" id="KW-0732">Signal</keyword>
<dbReference type="InterPro" id="IPR001304">
    <property type="entry name" value="C-type_lectin-like"/>
</dbReference>
<dbReference type="InterPro" id="IPR000436">
    <property type="entry name" value="Sushi_SCR_CCP_dom"/>
</dbReference>
<dbReference type="InterPro" id="IPR016186">
    <property type="entry name" value="C-type_lectin-like/link_sf"/>
</dbReference>
<feature type="domain" description="Sushi" evidence="6">
    <location>
        <begin position="33"/>
        <end position="95"/>
    </location>
</feature>
<evidence type="ECO:0000256" key="1">
    <source>
        <dbReference type="ARBA" id="ARBA00022729"/>
    </source>
</evidence>
<feature type="domain" description="C-type lectin" evidence="5">
    <location>
        <begin position="105"/>
        <end position="212"/>
    </location>
</feature>
<evidence type="ECO:0000259" key="6">
    <source>
        <dbReference type="PROSITE" id="PS50923"/>
    </source>
</evidence>
<comment type="caution">
    <text evidence="7">The sequence shown here is derived from an EMBL/GenBank/DDBJ whole genome shotgun (WGS) entry which is preliminary data.</text>
</comment>
<evidence type="ECO:0000313" key="7">
    <source>
        <dbReference type="EMBL" id="VDH99393.1"/>
    </source>
</evidence>
<evidence type="ECO:0000313" key="8">
    <source>
        <dbReference type="Proteomes" id="UP000596742"/>
    </source>
</evidence>
<proteinExistence type="predicted"/>
<dbReference type="Gene3D" id="3.10.100.10">
    <property type="entry name" value="Mannose-Binding Protein A, subunit A"/>
    <property type="match status" value="1"/>
</dbReference>
<dbReference type="Pfam" id="PF00059">
    <property type="entry name" value="Lectin_C"/>
    <property type="match status" value="1"/>
</dbReference>
<organism evidence="7 8">
    <name type="scientific">Mytilus galloprovincialis</name>
    <name type="common">Mediterranean mussel</name>
    <dbReference type="NCBI Taxonomy" id="29158"/>
    <lineage>
        <taxon>Eukaryota</taxon>
        <taxon>Metazoa</taxon>
        <taxon>Spiralia</taxon>
        <taxon>Lophotrochozoa</taxon>
        <taxon>Mollusca</taxon>
        <taxon>Bivalvia</taxon>
        <taxon>Autobranchia</taxon>
        <taxon>Pteriomorphia</taxon>
        <taxon>Mytilida</taxon>
        <taxon>Mytiloidea</taxon>
        <taxon>Mytilidae</taxon>
        <taxon>Mytilinae</taxon>
        <taxon>Mytilus</taxon>
    </lineage>
</organism>
<dbReference type="InterPro" id="IPR035976">
    <property type="entry name" value="Sushi/SCR/CCP_sf"/>
</dbReference>
<gene>
    <name evidence="7" type="ORF">MGAL_10B052501</name>
</gene>
<keyword evidence="2 3" id="KW-1015">Disulfide bond</keyword>
<dbReference type="Proteomes" id="UP000596742">
    <property type="component" value="Unassembled WGS sequence"/>
</dbReference>
<name>A0A8B6C5L1_MYTGA</name>
<dbReference type="PROSITE" id="PS50923">
    <property type="entry name" value="SUSHI"/>
    <property type="match status" value="1"/>
</dbReference>